<dbReference type="Gene3D" id="2.60.40.10">
    <property type="entry name" value="Immunoglobulins"/>
    <property type="match status" value="1"/>
</dbReference>
<evidence type="ECO:0000256" key="1">
    <source>
        <dbReference type="SAM" id="MobiDB-lite"/>
    </source>
</evidence>
<keyword evidence="2" id="KW-0812">Transmembrane</keyword>
<feature type="region of interest" description="Disordered" evidence="1">
    <location>
        <begin position="133"/>
        <end position="171"/>
    </location>
</feature>
<feature type="transmembrane region" description="Helical" evidence="2">
    <location>
        <begin position="688"/>
        <end position="707"/>
    </location>
</feature>
<name>A0ABD5PJE6_9EURY</name>
<keyword evidence="2" id="KW-1133">Transmembrane helix</keyword>
<feature type="domain" description="CARDB" evidence="3">
    <location>
        <begin position="509"/>
        <end position="577"/>
    </location>
</feature>
<dbReference type="Proteomes" id="UP001595898">
    <property type="component" value="Unassembled WGS sequence"/>
</dbReference>
<proteinExistence type="predicted"/>
<dbReference type="InterPro" id="IPR011635">
    <property type="entry name" value="CARDB"/>
</dbReference>
<dbReference type="InterPro" id="IPR013783">
    <property type="entry name" value="Ig-like_fold"/>
</dbReference>
<dbReference type="Pfam" id="PF07705">
    <property type="entry name" value="CARDB"/>
    <property type="match status" value="1"/>
</dbReference>
<keyword evidence="5" id="KW-1185">Reference proteome</keyword>
<dbReference type="EMBL" id="JBHSFA010000002">
    <property type="protein sequence ID" value="MFC4540702.1"/>
    <property type="molecule type" value="Genomic_DNA"/>
</dbReference>
<protein>
    <submittedName>
        <fullName evidence="4">CARDB domain-containing protein</fullName>
    </submittedName>
</protein>
<keyword evidence="2" id="KW-0472">Membrane</keyword>
<feature type="compositionally biased region" description="Basic and acidic residues" evidence="1">
    <location>
        <begin position="141"/>
        <end position="151"/>
    </location>
</feature>
<evidence type="ECO:0000313" key="4">
    <source>
        <dbReference type="EMBL" id="MFC4540702.1"/>
    </source>
</evidence>
<sequence length="712" mass="74799">MNARLSLVLVVCLLVAAGPANVGVIAATGSPAPSAGPDATVTTTPFVAVAGGATGSTATVSQTDDVLHRTTVLRHRPDRPGEFEAEMTFRVPDPVTELEIELESEASVDSIDGFEPTGDGTYRWTETTDEPTVRFTMPTDRTGDGHADGSADRTVTPSRDDAGLAQSRDGDGYTFVDTGDWAVVQVPGVGLSLRQTASVGIEETVTVDGPGATGGDIAYFGPVTEYERTGDRERVRLAVADDAELRESPAEILDAVVAASDRFDVGASHDEVFLVAVPSDDVEWAARGIQYGESDAWVVADAPLDEANTVWLHEYVHARQAFANPDVGTTTETAWLVEAQAEYYAGLFALEAGLVGFDEFADALGTGEREPYADATLAEPATWTDDRTDYVKGALVYGEIDRRLRLATDGDRTLADVVRTLNRDDGPVTEDDFLAAVEAEGGADVRSVAERYTRTDRTPEMWTRTAHEAAFEGPVAQFEYDLDAAPIEVGGEPWGPGEPADADAVDEVAVPAGEPVTVPVAIRNVGDRDGTADATLVVDGDVVDHRPVELAAGDRTTDAFTWTPPKPGVYDLRVGSDRLTVHVRSPASVAVTGLAVDPETADPGEDVTATATVEAADDRPGATVLAFRTPAGDAAEVPVVVAPGERETVATTLSFADAGRYEVAVGDRTTTVTIGSSPIDRVEDVPGFGVPAAIASLAALVLSLVAVHGRRA</sequence>
<evidence type="ECO:0000313" key="5">
    <source>
        <dbReference type="Proteomes" id="UP001595898"/>
    </source>
</evidence>
<evidence type="ECO:0000259" key="3">
    <source>
        <dbReference type="Pfam" id="PF07705"/>
    </source>
</evidence>
<reference evidence="4 5" key="1">
    <citation type="journal article" date="2019" name="Int. J. Syst. Evol. Microbiol.">
        <title>The Global Catalogue of Microorganisms (GCM) 10K type strain sequencing project: providing services to taxonomists for standard genome sequencing and annotation.</title>
        <authorList>
            <consortium name="The Broad Institute Genomics Platform"/>
            <consortium name="The Broad Institute Genome Sequencing Center for Infectious Disease"/>
            <person name="Wu L."/>
            <person name="Ma J."/>
        </authorList>
    </citation>
    <scope>NUCLEOTIDE SEQUENCE [LARGE SCALE GENOMIC DNA]</scope>
    <source>
        <strain evidence="4 5">WLHS5</strain>
    </source>
</reference>
<dbReference type="RefSeq" id="WP_250138864.1">
    <property type="nucleotide sequence ID" value="NZ_JALIQP010000001.1"/>
</dbReference>
<organism evidence="4 5">
    <name type="scientific">Halosolutus amylolyticus</name>
    <dbReference type="NCBI Taxonomy" id="2932267"/>
    <lineage>
        <taxon>Archaea</taxon>
        <taxon>Methanobacteriati</taxon>
        <taxon>Methanobacteriota</taxon>
        <taxon>Stenosarchaea group</taxon>
        <taxon>Halobacteria</taxon>
        <taxon>Halobacteriales</taxon>
        <taxon>Natrialbaceae</taxon>
        <taxon>Halosolutus</taxon>
    </lineage>
</organism>
<accession>A0ABD5PJE6</accession>
<dbReference type="Gene3D" id="1.10.390.10">
    <property type="entry name" value="Neutral Protease Domain 2"/>
    <property type="match status" value="1"/>
</dbReference>
<dbReference type="InterPro" id="IPR027268">
    <property type="entry name" value="Peptidase_M4/M1_CTD_sf"/>
</dbReference>
<gene>
    <name evidence="4" type="ORF">ACFO5R_02020</name>
</gene>
<evidence type="ECO:0000256" key="2">
    <source>
        <dbReference type="SAM" id="Phobius"/>
    </source>
</evidence>
<dbReference type="AlphaFoldDB" id="A0ABD5PJE6"/>
<comment type="caution">
    <text evidence="4">The sequence shown here is derived from an EMBL/GenBank/DDBJ whole genome shotgun (WGS) entry which is preliminary data.</text>
</comment>